<keyword evidence="10" id="KW-1185">Reference proteome</keyword>
<dbReference type="RefSeq" id="WP_163075828.1">
    <property type="nucleotide sequence ID" value="NZ_CP048630.1"/>
</dbReference>
<name>A0A6P1YNI3_9HYPH</name>
<dbReference type="Proteomes" id="UP000464751">
    <property type="component" value="Chromosome"/>
</dbReference>
<evidence type="ECO:0000256" key="5">
    <source>
        <dbReference type="ARBA" id="ARBA00022692"/>
    </source>
</evidence>
<feature type="transmembrane region" description="Helical" evidence="8">
    <location>
        <begin position="165"/>
        <end position="183"/>
    </location>
</feature>
<keyword evidence="3" id="KW-0813">Transport</keyword>
<evidence type="ECO:0000313" key="10">
    <source>
        <dbReference type="Proteomes" id="UP000464751"/>
    </source>
</evidence>
<reference evidence="9 10" key="1">
    <citation type="submission" date="2020-02" db="EMBL/GenBank/DDBJ databases">
        <authorList>
            <person name="Li G."/>
        </authorList>
    </citation>
    <scope>NUCLEOTIDE SEQUENCE [LARGE SCALE GENOMIC DNA]</scope>
    <source>
        <strain evidence="9 10">DSM 102029</strain>
    </source>
</reference>
<evidence type="ECO:0000256" key="8">
    <source>
        <dbReference type="RuleBase" id="RU363041"/>
    </source>
</evidence>
<dbReference type="InterPro" id="IPR052017">
    <property type="entry name" value="TSUP"/>
</dbReference>
<keyword evidence="6 8" id="KW-1133">Transmembrane helix</keyword>
<keyword evidence="5 8" id="KW-0812">Transmembrane</keyword>
<comment type="subcellular location">
    <subcellularLocation>
        <location evidence="1 8">Cell membrane</location>
        <topology evidence="1 8">Multi-pass membrane protein</topology>
    </subcellularLocation>
</comment>
<evidence type="ECO:0000256" key="1">
    <source>
        <dbReference type="ARBA" id="ARBA00004651"/>
    </source>
</evidence>
<feature type="transmembrane region" description="Helical" evidence="8">
    <location>
        <begin position="70"/>
        <end position="91"/>
    </location>
</feature>
<dbReference type="GO" id="GO:0005886">
    <property type="term" value="C:plasma membrane"/>
    <property type="evidence" value="ECO:0007669"/>
    <property type="project" value="UniProtKB-SubCell"/>
</dbReference>
<feature type="transmembrane region" description="Helical" evidence="8">
    <location>
        <begin position="97"/>
        <end position="116"/>
    </location>
</feature>
<dbReference type="EMBL" id="CP048630">
    <property type="protein sequence ID" value="QIB34685.1"/>
    <property type="molecule type" value="Genomic_DNA"/>
</dbReference>
<dbReference type="PANTHER" id="PTHR30269:SF37">
    <property type="entry name" value="MEMBRANE TRANSPORTER PROTEIN"/>
    <property type="match status" value="1"/>
</dbReference>
<dbReference type="AlphaFoldDB" id="A0A6P1YNI3"/>
<evidence type="ECO:0000313" key="9">
    <source>
        <dbReference type="EMBL" id="QIB34685.1"/>
    </source>
</evidence>
<gene>
    <name evidence="9" type="ORF">G3A50_13930</name>
</gene>
<evidence type="ECO:0000256" key="4">
    <source>
        <dbReference type="ARBA" id="ARBA00022475"/>
    </source>
</evidence>
<dbReference type="InterPro" id="IPR002781">
    <property type="entry name" value="TM_pro_TauE-like"/>
</dbReference>
<proteinExistence type="inferred from homology"/>
<keyword evidence="4 8" id="KW-1003">Cell membrane</keyword>
<protein>
    <recommendedName>
        <fullName evidence="8">Probable membrane transporter protein</fullName>
    </recommendedName>
</protein>
<evidence type="ECO:0000256" key="6">
    <source>
        <dbReference type="ARBA" id="ARBA00022989"/>
    </source>
</evidence>
<keyword evidence="7 8" id="KW-0472">Membrane</keyword>
<sequence length="243" mass="25807">MDWLMLAAALFVTAASLLRGLTGFGFAIVAMPLLSLVMPPILAVPIVTLLQIPSGVHTIYGDWRDIDLRFALVVWIAGLPTILPGLYLLSLVPPHDMRLMIGAIVLLSTFVLMVGFKLDRSPRTAELIGAGALSGIMQGAAAMAGPPLILLALSSNWPHARSRATLSFVFLLLGSASLVIGMWRGIISADSLLDALILLPGLIVGQYAGTHLFRRLNARSYKVIAITCVAASAAAVITRAFLE</sequence>
<organism evidence="9 10">
    <name type="scientific">Ancylobacter pratisalsi</name>
    <dbReference type="NCBI Taxonomy" id="1745854"/>
    <lineage>
        <taxon>Bacteria</taxon>
        <taxon>Pseudomonadati</taxon>
        <taxon>Pseudomonadota</taxon>
        <taxon>Alphaproteobacteria</taxon>
        <taxon>Hyphomicrobiales</taxon>
        <taxon>Xanthobacteraceae</taxon>
        <taxon>Ancylobacter</taxon>
    </lineage>
</organism>
<feature type="transmembrane region" description="Helical" evidence="8">
    <location>
        <begin position="128"/>
        <end position="153"/>
    </location>
</feature>
<comment type="similarity">
    <text evidence="2 8">Belongs to the 4-toluene sulfonate uptake permease (TSUP) (TC 2.A.102) family.</text>
</comment>
<feature type="transmembrane region" description="Helical" evidence="8">
    <location>
        <begin position="192"/>
        <end position="209"/>
    </location>
</feature>
<evidence type="ECO:0000256" key="3">
    <source>
        <dbReference type="ARBA" id="ARBA00022448"/>
    </source>
</evidence>
<feature type="transmembrane region" description="Helical" evidence="8">
    <location>
        <begin position="30"/>
        <end position="50"/>
    </location>
</feature>
<dbReference type="PANTHER" id="PTHR30269">
    <property type="entry name" value="TRANSMEMBRANE PROTEIN YFCA"/>
    <property type="match status" value="1"/>
</dbReference>
<evidence type="ECO:0000256" key="2">
    <source>
        <dbReference type="ARBA" id="ARBA00009142"/>
    </source>
</evidence>
<dbReference type="Pfam" id="PF01925">
    <property type="entry name" value="TauE"/>
    <property type="match status" value="1"/>
</dbReference>
<feature type="transmembrane region" description="Helical" evidence="8">
    <location>
        <begin position="221"/>
        <end position="242"/>
    </location>
</feature>
<dbReference type="KEGG" id="apra:G3A50_13930"/>
<accession>A0A6P1YNI3</accession>
<evidence type="ECO:0000256" key="7">
    <source>
        <dbReference type="ARBA" id="ARBA00023136"/>
    </source>
</evidence>